<gene>
    <name evidence="1" type="ORF">OHK93_006970</name>
</gene>
<accession>A0AA43QLT5</accession>
<comment type="caution">
    <text evidence="1">The sequence shown here is derived from an EMBL/GenBank/DDBJ whole genome shotgun (WGS) entry which is preliminary data.</text>
</comment>
<keyword evidence="2" id="KW-1185">Reference proteome</keyword>
<dbReference type="SUPFAM" id="SSF52047">
    <property type="entry name" value="RNI-like"/>
    <property type="match status" value="1"/>
</dbReference>
<evidence type="ECO:0000313" key="2">
    <source>
        <dbReference type="Proteomes" id="UP001161017"/>
    </source>
</evidence>
<dbReference type="EMBL" id="JAPUFD010000006">
    <property type="protein sequence ID" value="MDI1487699.1"/>
    <property type="molecule type" value="Genomic_DNA"/>
</dbReference>
<reference evidence="1" key="1">
    <citation type="journal article" date="2023" name="Genome Biol. Evol.">
        <title>First Whole Genome Sequence and Flow Cytometry Genome Size Data for the Lichen-Forming Fungus Ramalina farinacea (Ascomycota).</title>
        <authorList>
            <person name="Llewellyn T."/>
            <person name="Mian S."/>
            <person name="Hill R."/>
            <person name="Leitch I.J."/>
            <person name="Gaya E."/>
        </authorList>
    </citation>
    <scope>NUCLEOTIDE SEQUENCE</scope>
    <source>
        <strain evidence="1">LIQ254RAFAR</strain>
    </source>
</reference>
<protein>
    <submittedName>
        <fullName evidence="1">Uncharacterized protein</fullName>
    </submittedName>
</protein>
<organism evidence="1 2">
    <name type="scientific">Ramalina farinacea</name>
    <dbReference type="NCBI Taxonomy" id="258253"/>
    <lineage>
        <taxon>Eukaryota</taxon>
        <taxon>Fungi</taxon>
        <taxon>Dikarya</taxon>
        <taxon>Ascomycota</taxon>
        <taxon>Pezizomycotina</taxon>
        <taxon>Lecanoromycetes</taxon>
        <taxon>OSLEUM clade</taxon>
        <taxon>Lecanoromycetidae</taxon>
        <taxon>Lecanorales</taxon>
        <taxon>Lecanorineae</taxon>
        <taxon>Ramalinaceae</taxon>
        <taxon>Ramalina</taxon>
    </lineage>
</organism>
<sequence>MLETSLYAHLDFNLPRSWFEIAALETLLVKSPVGLKSTTALAVNISNLPLDGGENQGPRDEWEYIEEDSPSARIGHDINKLGKFSRSRYWKMATLFQLLIRKLPLHGESLQQLEILGPFDSDVDIRARYLPQLRVLEISDADFGAVDAATTLLAMARLTLTKIKLGHETSNALARLFPGLHPTPNQTTLTQAFWDDLQQALEDHQIDIESDEEAKISVTKVEPTDSTTKQLKAVLPAVDALHLIAIDAAVLLCLAGRQPSTETQTLSSRSQPLVDISKLRSLTLESCKIPDWIDSLSTCARVKGPLRLEVFVLREERVQTNFARKLDTFFGLFRGLKKISLLLQGDKSTLPVKKLIENHGETLKSVLIDQRLSARGSFGFSTHIRDSVDHKRETLLSRIGKGCPKLEQLGLSDFASENDVNHYHMTMRTRFKNLRSLNLRVLPELTNDTLALQDCEDVHENFATHFIRRYQTSLPKLTLIGTGSLTYKDIWLGRMFSEDNSSMEHYLCPRYFYVQCVTNIRDEQQPLLTKIARGTPTGIDEYSSHTDIFQPYWID</sequence>
<name>A0AA43QLT5_9LECA</name>
<proteinExistence type="predicted"/>
<dbReference type="Proteomes" id="UP001161017">
    <property type="component" value="Unassembled WGS sequence"/>
</dbReference>
<dbReference type="AlphaFoldDB" id="A0AA43QLT5"/>
<evidence type="ECO:0000313" key="1">
    <source>
        <dbReference type="EMBL" id="MDI1487699.1"/>
    </source>
</evidence>